<dbReference type="Gene3D" id="3.30.1490.20">
    <property type="entry name" value="ATP-grasp fold, A domain"/>
    <property type="match status" value="1"/>
</dbReference>
<organism evidence="3 4">
    <name type="scientific">Pseudonocardia yuanmonensis</name>
    <dbReference type="NCBI Taxonomy" id="1095914"/>
    <lineage>
        <taxon>Bacteria</taxon>
        <taxon>Bacillati</taxon>
        <taxon>Actinomycetota</taxon>
        <taxon>Actinomycetes</taxon>
        <taxon>Pseudonocardiales</taxon>
        <taxon>Pseudonocardiaceae</taxon>
        <taxon>Pseudonocardia</taxon>
    </lineage>
</organism>
<dbReference type="PROSITE" id="PS50975">
    <property type="entry name" value="ATP_GRASP"/>
    <property type="match status" value="1"/>
</dbReference>
<dbReference type="Gene3D" id="3.30.470.20">
    <property type="entry name" value="ATP-grasp fold, B domain"/>
    <property type="match status" value="1"/>
</dbReference>
<keyword evidence="1" id="KW-0067">ATP-binding</keyword>
<keyword evidence="3" id="KW-0436">Ligase</keyword>
<dbReference type="RefSeq" id="WP_345381079.1">
    <property type="nucleotide sequence ID" value="NZ_BAABIC010000009.1"/>
</dbReference>
<evidence type="ECO:0000313" key="3">
    <source>
        <dbReference type="EMBL" id="GAA4690900.1"/>
    </source>
</evidence>
<dbReference type="InterPro" id="IPR016102">
    <property type="entry name" value="Succinyl-CoA_synth-like"/>
</dbReference>
<dbReference type="InterPro" id="IPR032875">
    <property type="entry name" value="Succ_CoA_lig_flav_dom"/>
</dbReference>
<sequence>MSTEREPASGSTDSTDVTDVLFRPKSIVLVGASGDPAKIGGKLLAHLRDGGYPGEIHLVSKAGLPIRGLPSVTSVAELPVDATIDLAVVATPAAAVPETVAALGHRGVRAAVVVSSGFGETGTLEGARLEEELRAACRTTGIRVLGPNCQGVANLGAGLVASFSSTFSKSTGLTDGGVAVLSQSGAMAAVLTQLAQPFVDGVRYWAATGNELDLGVADLLRGVVADPAIRTVQLYLEHLGSAPVLAAAAAEAARSGKTVLALKSGTTASGSRAAGSHTGALAQEDSVVDAFLARHGVVRARDPREMSELVRLFAQPRTAGEGRVALVTNSGGLGVLLTDEAEAHGLRLAEFSPRTLAELRAGLPSFAAVENPIDVTAQLLSTPELVRTALDAVEQDEGTDVVVVALGILGEYYDLDQILADVVDLQRRTAKLVVVCWVAGHAGMVERFAAHGVPAFDDTTACMRAIGALARHGRRLAEEDHVPLGRPTDAPDGTGLQSEHRGKQILAGWGLPVVDSRLATDVDGAVAVAGEIGYPVVLKLSGPTIAHKTELGLVQVGITDDDALRVAARRMLDAAAPGGSVSGAVDGLLVEPMVAGVAEMTVGVVHDAAVGPVVMVGAGGVQAELLKDVRLLVPPVTEAATRSAIESLALHPLIDGYRGRPPGDVEALVRLVVDLAGTTAVREGRVAELDLNPVLVLPRGQGVVAVDVALTLREPDR</sequence>
<reference evidence="4" key="1">
    <citation type="journal article" date="2019" name="Int. J. Syst. Evol. Microbiol.">
        <title>The Global Catalogue of Microorganisms (GCM) 10K type strain sequencing project: providing services to taxonomists for standard genome sequencing and annotation.</title>
        <authorList>
            <consortium name="The Broad Institute Genomics Platform"/>
            <consortium name="The Broad Institute Genome Sequencing Center for Infectious Disease"/>
            <person name="Wu L."/>
            <person name="Ma J."/>
        </authorList>
    </citation>
    <scope>NUCLEOTIDE SEQUENCE [LARGE SCALE GENOMIC DNA]</scope>
    <source>
        <strain evidence="4">JCM 18055</strain>
    </source>
</reference>
<dbReference type="InterPro" id="IPR003781">
    <property type="entry name" value="CoA-bd"/>
</dbReference>
<dbReference type="Gene3D" id="3.40.50.720">
    <property type="entry name" value="NAD(P)-binding Rossmann-like Domain"/>
    <property type="match status" value="1"/>
</dbReference>
<evidence type="ECO:0000256" key="1">
    <source>
        <dbReference type="PROSITE-ProRule" id="PRU00409"/>
    </source>
</evidence>
<comment type="caution">
    <text evidence="3">The sequence shown here is derived from an EMBL/GenBank/DDBJ whole genome shotgun (WGS) entry which is preliminary data.</text>
</comment>
<dbReference type="SUPFAM" id="SSF51735">
    <property type="entry name" value="NAD(P)-binding Rossmann-fold domains"/>
    <property type="match status" value="1"/>
</dbReference>
<proteinExistence type="predicted"/>
<accession>A0ABP8WME1</accession>
<dbReference type="Proteomes" id="UP001500325">
    <property type="component" value="Unassembled WGS sequence"/>
</dbReference>
<dbReference type="Pfam" id="PF13549">
    <property type="entry name" value="ATP-grasp_5"/>
    <property type="match status" value="1"/>
</dbReference>
<protein>
    <submittedName>
        <fullName evidence="3">Acetate--CoA ligase family protein</fullName>
    </submittedName>
</protein>
<dbReference type="SUPFAM" id="SSF52210">
    <property type="entry name" value="Succinyl-CoA synthetase domains"/>
    <property type="match status" value="2"/>
</dbReference>
<gene>
    <name evidence="3" type="ORF">GCM10023215_29620</name>
</gene>
<dbReference type="SMART" id="SM00881">
    <property type="entry name" value="CoA_binding"/>
    <property type="match status" value="1"/>
</dbReference>
<dbReference type="GO" id="GO:0016874">
    <property type="term" value="F:ligase activity"/>
    <property type="evidence" value="ECO:0007669"/>
    <property type="project" value="UniProtKB-KW"/>
</dbReference>
<dbReference type="Gene3D" id="3.40.50.261">
    <property type="entry name" value="Succinyl-CoA synthetase domains"/>
    <property type="match status" value="2"/>
</dbReference>
<dbReference type="Pfam" id="PF19045">
    <property type="entry name" value="Ligase_CoA_2"/>
    <property type="match status" value="1"/>
</dbReference>
<dbReference type="InterPro" id="IPR036291">
    <property type="entry name" value="NAD(P)-bd_dom_sf"/>
</dbReference>
<dbReference type="Pfam" id="PF13380">
    <property type="entry name" value="CoA_binding_2"/>
    <property type="match status" value="1"/>
</dbReference>
<keyword evidence="1" id="KW-0547">Nucleotide-binding</keyword>
<dbReference type="EMBL" id="BAABIC010000009">
    <property type="protein sequence ID" value="GAA4690900.1"/>
    <property type="molecule type" value="Genomic_DNA"/>
</dbReference>
<dbReference type="PANTHER" id="PTHR42793:SF4">
    <property type="entry name" value="BLL6376 PROTEIN"/>
    <property type="match status" value="1"/>
</dbReference>
<feature type="domain" description="ATP-grasp" evidence="2">
    <location>
        <begin position="503"/>
        <end position="539"/>
    </location>
</feature>
<dbReference type="InterPro" id="IPR043938">
    <property type="entry name" value="Ligase_CoA_dom"/>
</dbReference>
<keyword evidence="4" id="KW-1185">Reference proteome</keyword>
<dbReference type="PANTHER" id="PTHR42793">
    <property type="entry name" value="COA BINDING DOMAIN CONTAINING PROTEIN"/>
    <property type="match status" value="1"/>
</dbReference>
<evidence type="ECO:0000259" key="2">
    <source>
        <dbReference type="PROSITE" id="PS50975"/>
    </source>
</evidence>
<dbReference type="Pfam" id="PF13607">
    <property type="entry name" value="Succ_CoA_lig"/>
    <property type="match status" value="1"/>
</dbReference>
<dbReference type="InterPro" id="IPR013815">
    <property type="entry name" value="ATP_grasp_subdomain_1"/>
</dbReference>
<evidence type="ECO:0000313" key="4">
    <source>
        <dbReference type="Proteomes" id="UP001500325"/>
    </source>
</evidence>
<name>A0ABP8WME1_9PSEU</name>
<dbReference type="SUPFAM" id="SSF56059">
    <property type="entry name" value="Glutathione synthetase ATP-binding domain-like"/>
    <property type="match status" value="1"/>
</dbReference>
<dbReference type="InterPro" id="IPR011761">
    <property type="entry name" value="ATP-grasp"/>
</dbReference>